<evidence type="ECO:0000256" key="6">
    <source>
        <dbReference type="ARBA" id="ARBA00022692"/>
    </source>
</evidence>
<feature type="transmembrane region" description="Helical" evidence="9">
    <location>
        <begin position="33"/>
        <end position="51"/>
    </location>
</feature>
<dbReference type="GO" id="GO:0006144">
    <property type="term" value="P:purine nucleobase metabolic process"/>
    <property type="evidence" value="ECO:0007669"/>
    <property type="project" value="UniProtKB-KW"/>
</dbReference>
<evidence type="ECO:0000256" key="3">
    <source>
        <dbReference type="ARBA" id="ARBA00022448"/>
    </source>
</evidence>
<keyword evidence="8 9" id="KW-0472">Membrane</keyword>
<dbReference type="Gene3D" id="1.10.3330.10">
    <property type="entry name" value="Oxo-4-hydroxy-4-carboxy-5-ureidoimidazoline decarboxylase"/>
    <property type="match status" value="1"/>
</dbReference>
<dbReference type="PROSITE" id="PS01116">
    <property type="entry name" value="XANTH_URACIL_PERMASE"/>
    <property type="match status" value="1"/>
</dbReference>
<evidence type="ECO:0000313" key="11">
    <source>
        <dbReference type="EMBL" id="GGG12986.1"/>
    </source>
</evidence>
<feature type="transmembrane region" description="Helical" evidence="9">
    <location>
        <begin position="113"/>
        <end position="134"/>
    </location>
</feature>
<dbReference type="InterPro" id="IPR006042">
    <property type="entry name" value="Xan_ur_permease"/>
</dbReference>
<name>A0A917D6U7_9NOCA</name>
<comment type="similarity">
    <text evidence="2">Belongs to the nucleobase:cation symporter-2 (NCS2) (TC 2.A.40) family.</text>
</comment>
<evidence type="ECO:0000256" key="8">
    <source>
        <dbReference type="ARBA" id="ARBA00023136"/>
    </source>
</evidence>
<dbReference type="PANTHER" id="PTHR42810">
    <property type="entry name" value="PURINE PERMEASE C1399.01C-RELATED"/>
    <property type="match status" value="1"/>
</dbReference>
<dbReference type="InterPro" id="IPR006043">
    <property type="entry name" value="NCS2"/>
</dbReference>
<keyword evidence="4" id="KW-1003">Cell membrane</keyword>
<feature type="transmembrane region" description="Helical" evidence="9">
    <location>
        <begin position="182"/>
        <end position="200"/>
    </location>
</feature>
<feature type="transmembrane region" description="Helical" evidence="9">
    <location>
        <begin position="330"/>
        <end position="353"/>
    </location>
</feature>
<evidence type="ECO:0000256" key="2">
    <source>
        <dbReference type="ARBA" id="ARBA00008821"/>
    </source>
</evidence>
<dbReference type="PANTHER" id="PTHR42810:SF4">
    <property type="entry name" value="URIC ACID TRANSPORTER UACT"/>
    <property type="match status" value="1"/>
</dbReference>
<keyword evidence="12" id="KW-1185">Reference proteome</keyword>
<dbReference type="NCBIfam" id="NF037981">
    <property type="entry name" value="NCS2_1"/>
    <property type="match status" value="1"/>
</dbReference>
<evidence type="ECO:0000256" key="1">
    <source>
        <dbReference type="ARBA" id="ARBA00004651"/>
    </source>
</evidence>
<feature type="transmembrane region" description="Helical" evidence="9">
    <location>
        <begin position="416"/>
        <end position="439"/>
    </location>
</feature>
<dbReference type="AlphaFoldDB" id="A0A917D6U7"/>
<accession>A0A917D6U7</accession>
<dbReference type="GO" id="GO:0005886">
    <property type="term" value="C:plasma membrane"/>
    <property type="evidence" value="ECO:0007669"/>
    <property type="project" value="UniProtKB-SubCell"/>
</dbReference>
<feature type="transmembrane region" description="Helical" evidence="9">
    <location>
        <begin position="207"/>
        <end position="223"/>
    </location>
</feature>
<comment type="caution">
    <text evidence="11">The sequence shown here is derived from an EMBL/GenBank/DDBJ whole genome shotgun (WGS) entry which is preliminary data.</text>
</comment>
<dbReference type="GO" id="GO:0042907">
    <property type="term" value="F:xanthine transmembrane transporter activity"/>
    <property type="evidence" value="ECO:0007669"/>
    <property type="project" value="TreeGrafter"/>
</dbReference>
<feature type="transmembrane region" description="Helical" evidence="9">
    <location>
        <begin position="86"/>
        <end position="107"/>
    </location>
</feature>
<dbReference type="Pfam" id="PF00860">
    <property type="entry name" value="Xan_ur_permease"/>
    <property type="match status" value="1"/>
</dbReference>
<sequence>MSSETPVRVKKTHPVDEVLPVPKLAAYGFQHVVAFYAGAVLVPIIIGSAIGLTNEQLIHLINADLFTCGIASIIQSVGIWKIGVRLPLLQGVTFAGVSPVIAIAMANGGGTDGLLYVYGAVIVAGLVTFFIAPWFSRLLRFFPPVVTGTVITIIGVALLPVAVNDAVTNPITHEQDPTNGRWMAYAIGTLLIIVLIQRFFKGFMATIAVLLGLVIGSAVAFVLGDMNFDGTSEASWVGFTQPFLFGAPKFSVVAIISMIVVMLIIAVETTGSVYATAEIVGKRVKKEDIAATLRADGVATVIGGTFNSFPYTAFSENVGLVRLTGVRSRWVVATAGGIMILLGLLPKTAAVVASIPSPVLGGAALALFATVAVVGIQTLSKVDFTDHRNLIIVATSLGLAMLVTIQPTVSEGVPDWLAMLFGSGIVLGAVSAIVLNVLFFHIGPNRGPAVAGEPGKAITLDQVNEMTPEKFAETFGGLVQGTPWVVERAFEQKPFADAHALREAFQDSLLAGTTEEQLALIGSFPDLGSEDPTGIAYAKDHTSLSNLEEDQHDNVVELAGAYREHFGFPLVICARETERYDRVLANGWARMENSESAERSFAMIEVAKIANYRFDDLVADANPISAARFGRLSELS</sequence>
<reference evidence="11" key="2">
    <citation type="submission" date="2020-09" db="EMBL/GenBank/DDBJ databases">
        <authorList>
            <person name="Sun Q."/>
            <person name="Sedlacek I."/>
        </authorList>
    </citation>
    <scope>NUCLEOTIDE SEQUENCE</scope>
    <source>
        <strain evidence="11">CCM 7905</strain>
    </source>
</reference>
<keyword evidence="5" id="KW-0659">Purine metabolism</keyword>
<keyword evidence="7 9" id="KW-1133">Transmembrane helix</keyword>
<proteinExistence type="inferred from homology"/>
<dbReference type="NCBIfam" id="TIGR00801">
    <property type="entry name" value="ncs2"/>
    <property type="match status" value="1"/>
</dbReference>
<dbReference type="RefSeq" id="WP_188545541.1">
    <property type="nucleotide sequence ID" value="NZ_BMCU01000003.1"/>
</dbReference>
<feature type="transmembrane region" description="Helical" evidence="9">
    <location>
        <begin position="141"/>
        <end position="162"/>
    </location>
</feature>
<dbReference type="SUPFAM" id="SSF158694">
    <property type="entry name" value="UraD-Like"/>
    <property type="match status" value="1"/>
</dbReference>
<protein>
    <submittedName>
        <fullName evidence="11">Uracil-xanthine permease</fullName>
    </submittedName>
</protein>
<feature type="transmembrane region" description="Helical" evidence="9">
    <location>
        <begin position="243"/>
        <end position="267"/>
    </location>
</feature>
<comment type="subcellular location">
    <subcellularLocation>
        <location evidence="1">Cell membrane</location>
        <topology evidence="1">Multi-pass membrane protein</topology>
    </subcellularLocation>
</comment>
<keyword evidence="3" id="KW-0813">Transport</keyword>
<feature type="transmembrane region" description="Helical" evidence="9">
    <location>
        <begin position="57"/>
        <end position="74"/>
    </location>
</feature>
<dbReference type="InterPro" id="IPR017588">
    <property type="entry name" value="UacT-like"/>
</dbReference>
<organism evidence="11 12">
    <name type="scientific">Rhodococcoides trifolii</name>
    <dbReference type="NCBI Taxonomy" id="908250"/>
    <lineage>
        <taxon>Bacteria</taxon>
        <taxon>Bacillati</taxon>
        <taxon>Actinomycetota</taxon>
        <taxon>Actinomycetes</taxon>
        <taxon>Mycobacteriales</taxon>
        <taxon>Nocardiaceae</taxon>
        <taxon>Rhodococcoides</taxon>
    </lineage>
</organism>
<dbReference type="InterPro" id="IPR018020">
    <property type="entry name" value="OHCU_decarboxylase"/>
</dbReference>
<evidence type="ECO:0000256" key="7">
    <source>
        <dbReference type="ARBA" id="ARBA00022989"/>
    </source>
</evidence>
<reference evidence="11" key="1">
    <citation type="journal article" date="2014" name="Int. J. Syst. Evol. Microbiol.">
        <title>Complete genome sequence of Corynebacterium casei LMG S-19264T (=DSM 44701T), isolated from a smear-ripened cheese.</title>
        <authorList>
            <consortium name="US DOE Joint Genome Institute (JGI-PGF)"/>
            <person name="Walter F."/>
            <person name="Albersmeier A."/>
            <person name="Kalinowski J."/>
            <person name="Ruckert C."/>
        </authorList>
    </citation>
    <scope>NUCLEOTIDE SEQUENCE</scope>
    <source>
        <strain evidence="11">CCM 7905</strain>
    </source>
</reference>
<dbReference type="NCBIfam" id="TIGR03173">
    <property type="entry name" value="pbuX"/>
    <property type="match status" value="1"/>
</dbReference>
<feature type="transmembrane region" description="Helical" evidence="9">
    <location>
        <begin position="359"/>
        <end position="379"/>
    </location>
</feature>
<evidence type="ECO:0000313" key="12">
    <source>
        <dbReference type="Proteomes" id="UP000654257"/>
    </source>
</evidence>
<evidence type="ECO:0000256" key="4">
    <source>
        <dbReference type="ARBA" id="ARBA00022475"/>
    </source>
</evidence>
<dbReference type="Pfam" id="PF09349">
    <property type="entry name" value="OHCU_decarbox"/>
    <property type="match status" value="1"/>
</dbReference>
<evidence type="ECO:0000256" key="9">
    <source>
        <dbReference type="SAM" id="Phobius"/>
    </source>
</evidence>
<dbReference type="EMBL" id="BMCU01000003">
    <property type="protein sequence ID" value="GGG12986.1"/>
    <property type="molecule type" value="Genomic_DNA"/>
</dbReference>
<feature type="transmembrane region" description="Helical" evidence="9">
    <location>
        <begin position="391"/>
        <end position="410"/>
    </location>
</feature>
<gene>
    <name evidence="11" type="ORF">GCM10007304_28720</name>
</gene>
<feature type="domain" description="Oxo-4-hydroxy-4-carboxy-5-ureidoimidazoline decarboxylase" evidence="10">
    <location>
        <begin position="464"/>
        <end position="614"/>
    </location>
</feature>
<evidence type="ECO:0000256" key="5">
    <source>
        <dbReference type="ARBA" id="ARBA00022631"/>
    </source>
</evidence>
<dbReference type="Proteomes" id="UP000654257">
    <property type="component" value="Unassembled WGS sequence"/>
</dbReference>
<evidence type="ECO:0000259" key="10">
    <source>
        <dbReference type="Pfam" id="PF09349"/>
    </source>
</evidence>
<keyword evidence="6 9" id="KW-0812">Transmembrane</keyword>
<dbReference type="InterPro" id="IPR036778">
    <property type="entry name" value="OHCU_decarboxylase_sf"/>
</dbReference>